<dbReference type="SUPFAM" id="SSF52096">
    <property type="entry name" value="ClpP/crotonase"/>
    <property type="match status" value="1"/>
</dbReference>
<evidence type="ECO:0000256" key="2">
    <source>
        <dbReference type="ARBA" id="ARBA00022670"/>
    </source>
</evidence>
<evidence type="ECO:0000313" key="7">
    <source>
        <dbReference type="EMBL" id="EBA09128.1"/>
    </source>
</evidence>
<feature type="region of interest" description="Disordered" evidence="5">
    <location>
        <begin position="273"/>
        <end position="323"/>
    </location>
</feature>
<dbReference type="PANTHER" id="PTHR33209:SF1">
    <property type="entry name" value="PEPTIDASE S49 DOMAIN-CONTAINING PROTEIN"/>
    <property type="match status" value="1"/>
</dbReference>
<evidence type="ECO:0000256" key="1">
    <source>
        <dbReference type="ARBA" id="ARBA00008683"/>
    </source>
</evidence>
<dbReference type="GO" id="GO:0008236">
    <property type="term" value="F:serine-type peptidase activity"/>
    <property type="evidence" value="ECO:0007669"/>
    <property type="project" value="UniProtKB-KW"/>
</dbReference>
<evidence type="ECO:0000259" key="6">
    <source>
        <dbReference type="Pfam" id="PF01343"/>
    </source>
</evidence>
<dbReference type="Gene3D" id="3.90.226.10">
    <property type="entry name" value="2-enoyl-CoA Hydratase, Chain A, domain 1"/>
    <property type="match status" value="1"/>
</dbReference>
<evidence type="ECO:0000256" key="4">
    <source>
        <dbReference type="ARBA" id="ARBA00022825"/>
    </source>
</evidence>
<dbReference type="OrthoDB" id="266140at2"/>
<keyword evidence="8" id="KW-1185">Reference proteome</keyword>
<reference evidence="7 8" key="1">
    <citation type="submission" date="2006-06" db="EMBL/GenBank/DDBJ databases">
        <authorList>
            <person name="Moran M.A."/>
            <person name="Ferriera S."/>
            <person name="Johnson J."/>
            <person name="Kravitz S."/>
            <person name="Beeson K."/>
            <person name="Sutton G."/>
            <person name="Rogers Y.-H."/>
            <person name="Friedman R."/>
            <person name="Frazier M."/>
            <person name="Venter J.C."/>
        </authorList>
    </citation>
    <scope>NUCLEOTIDE SEQUENCE [LARGE SCALE GENOMIC DNA]</scope>
    <source>
        <strain evidence="7 8">E-37</strain>
    </source>
</reference>
<keyword evidence="3" id="KW-0378">Hydrolase</keyword>
<dbReference type="RefSeq" id="WP_005856526.1">
    <property type="nucleotide sequence ID" value="NZ_AAYA01000003.1"/>
</dbReference>
<dbReference type="eggNOG" id="COG0616">
    <property type="taxonomic scope" value="Bacteria"/>
</dbReference>
<organism evidence="7 8">
    <name type="scientific">Sagittula stellata (strain ATCC 700073 / DSM 11524 / E-37)</name>
    <dbReference type="NCBI Taxonomy" id="388399"/>
    <lineage>
        <taxon>Bacteria</taxon>
        <taxon>Pseudomonadati</taxon>
        <taxon>Pseudomonadota</taxon>
        <taxon>Alphaproteobacteria</taxon>
        <taxon>Rhodobacterales</taxon>
        <taxon>Roseobacteraceae</taxon>
        <taxon>Sagittula</taxon>
    </lineage>
</organism>
<dbReference type="AlphaFoldDB" id="A3K013"/>
<evidence type="ECO:0000313" key="8">
    <source>
        <dbReference type="Proteomes" id="UP000005713"/>
    </source>
</evidence>
<name>A3K013_SAGS3</name>
<comment type="similarity">
    <text evidence="1">Belongs to the peptidase S49 family.</text>
</comment>
<keyword evidence="4" id="KW-0720">Serine protease</keyword>
<accession>A3K013</accession>
<feature type="domain" description="Peptidase S49" evidence="6">
    <location>
        <begin position="34"/>
        <end position="178"/>
    </location>
</feature>
<dbReference type="Pfam" id="PF01343">
    <property type="entry name" value="Peptidase_S49"/>
    <property type="match status" value="1"/>
</dbReference>
<dbReference type="EMBL" id="AAYA01000003">
    <property type="protein sequence ID" value="EBA09128.1"/>
    <property type="molecule type" value="Genomic_DNA"/>
</dbReference>
<dbReference type="Proteomes" id="UP000005713">
    <property type="component" value="Unassembled WGS sequence"/>
</dbReference>
<dbReference type="InterPro" id="IPR033855">
    <property type="entry name" value="Protein_C"/>
</dbReference>
<comment type="caution">
    <text evidence="7">The sequence shown here is derived from an EMBL/GenBank/DDBJ whole genome shotgun (WGS) entry which is preliminary data.</text>
</comment>
<gene>
    <name evidence="7" type="ORF">SSE37_22839</name>
</gene>
<proteinExistence type="inferred from homology"/>
<sequence length="340" mass="35196">MSRACQLPNPPFVVKSGGGLVDGCFELNDKIYARRGEKPIRAFADSYAYIAAYATASVADSITVTRSGGVGSIGVIITHVEYSCALDTRGVTVTPIRSKPRKAESGPYQALSKAAQAKMQASVDFSHSEFVALVARNRGMSEADVDATDALTFLAHEAVENGLADQIGSTDDALAAFAASFNDPDTGEEPMADKNVADTLPLADHEAAVAAARVEAETAGKAAGADAERARVAAILDSAEAKERPAAARMMVDRGVAADQALVQLAKLPVEAATQTPTGTPTGAGAPAGMLEAAMDGTPQPKVGASDDSENDVDPKEARRAARAKAAREYCLAGFKKPQD</sequence>
<dbReference type="CDD" id="cd07022">
    <property type="entry name" value="S49_Sppa_36K_type"/>
    <property type="match status" value="1"/>
</dbReference>
<dbReference type="GO" id="GO:0006508">
    <property type="term" value="P:proteolysis"/>
    <property type="evidence" value="ECO:0007669"/>
    <property type="project" value="UniProtKB-KW"/>
</dbReference>
<keyword evidence="2" id="KW-0645">Protease</keyword>
<evidence type="ECO:0000256" key="3">
    <source>
        <dbReference type="ARBA" id="ARBA00022801"/>
    </source>
</evidence>
<dbReference type="Gene3D" id="6.20.330.10">
    <property type="match status" value="1"/>
</dbReference>
<dbReference type="InterPro" id="IPR029045">
    <property type="entry name" value="ClpP/crotonase-like_dom_sf"/>
</dbReference>
<evidence type="ECO:0000256" key="5">
    <source>
        <dbReference type="SAM" id="MobiDB-lite"/>
    </source>
</evidence>
<feature type="compositionally biased region" description="Low complexity" evidence="5">
    <location>
        <begin position="273"/>
        <end position="289"/>
    </location>
</feature>
<protein>
    <submittedName>
        <fullName evidence="7">Probable bacteriophage-related protein</fullName>
    </submittedName>
</protein>
<dbReference type="InterPro" id="IPR002142">
    <property type="entry name" value="Peptidase_S49"/>
</dbReference>
<dbReference type="PANTHER" id="PTHR33209">
    <property type="entry name" value="PROTEASE 4"/>
    <property type="match status" value="1"/>
</dbReference>